<dbReference type="Pfam" id="PF26426">
    <property type="entry name" value="DUF8116"/>
    <property type="match status" value="1"/>
</dbReference>
<keyword evidence="3" id="KW-1185">Reference proteome</keyword>
<dbReference type="Proteomes" id="UP000218083">
    <property type="component" value="Unassembled WGS sequence"/>
</dbReference>
<comment type="caution">
    <text evidence="2">The sequence shown here is derived from an EMBL/GenBank/DDBJ whole genome shotgun (WGS) entry which is preliminary data.</text>
</comment>
<dbReference type="AlphaFoldDB" id="A0A2A2FG99"/>
<accession>A0A2A2FG99</accession>
<evidence type="ECO:0000313" key="2">
    <source>
        <dbReference type="EMBL" id="PAU83978.1"/>
    </source>
</evidence>
<feature type="domain" description="DUF8116" evidence="1">
    <location>
        <begin position="1"/>
        <end position="207"/>
    </location>
</feature>
<reference evidence="2 3" key="1">
    <citation type="submission" date="2017-08" db="EMBL/GenBank/DDBJ databases">
        <title>The strain WRN001 was isolated from Binhai saline alkaline soil, Tianjin, China.</title>
        <authorList>
            <person name="Liu D."/>
            <person name="Zhang G."/>
        </authorList>
    </citation>
    <scope>NUCLEOTIDE SEQUENCE [LARGE SCALE GENOMIC DNA]</scope>
    <source>
        <strain evidence="2 3">WN019</strain>
    </source>
</reference>
<evidence type="ECO:0000259" key="1">
    <source>
        <dbReference type="Pfam" id="PF26426"/>
    </source>
</evidence>
<dbReference type="EMBL" id="NSKC01000003">
    <property type="protein sequence ID" value="PAU83978.1"/>
    <property type="molecule type" value="Genomic_DNA"/>
</dbReference>
<proteinExistence type="predicted"/>
<dbReference type="InterPro" id="IPR058429">
    <property type="entry name" value="DUF8116"/>
</dbReference>
<dbReference type="RefSeq" id="WP_095636341.1">
    <property type="nucleotide sequence ID" value="NZ_NSKC01000003.1"/>
</dbReference>
<dbReference type="OrthoDB" id="336885at2157"/>
<protein>
    <recommendedName>
        <fullName evidence="1">DUF8116 domain-containing protein</fullName>
    </recommendedName>
</protein>
<sequence length="209" mass="23208">MGFAGTDALDGTRVVADLREGPSALSPAAARSVAATLLADGRFSEPYCEWLPTWYELALIAPVRYGEWRLRRVAGAVAEAASVTVTAPRFSRPRDVTVDGEPALARVSGFGERFLLADALLHLEWFEHVAAADGIEVPTALVERTRAESLSYYGGDRERLSEPVRRFQRLLFADDAWVRRVDEDYGLDSSLFGLWERILRAERERLAPA</sequence>
<evidence type="ECO:0000313" key="3">
    <source>
        <dbReference type="Proteomes" id="UP000218083"/>
    </source>
</evidence>
<gene>
    <name evidence="2" type="ORF">CK500_05970</name>
</gene>
<name>A0A2A2FG99_9EURY</name>
<organism evidence="2 3">
    <name type="scientific">Halorubrum salipaludis</name>
    <dbReference type="NCBI Taxonomy" id="2032630"/>
    <lineage>
        <taxon>Archaea</taxon>
        <taxon>Methanobacteriati</taxon>
        <taxon>Methanobacteriota</taxon>
        <taxon>Stenosarchaea group</taxon>
        <taxon>Halobacteria</taxon>
        <taxon>Halobacteriales</taxon>
        <taxon>Haloferacaceae</taxon>
        <taxon>Halorubrum</taxon>
    </lineage>
</organism>